<evidence type="ECO:0000313" key="3">
    <source>
        <dbReference type="Proteomes" id="UP000028091"/>
    </source>
</evidence>
<protein>
    <submittedName>
        <fullName evidence="2">Membrane protein</fullName>
    </submittedName>
</protein>
<name>A0A081LC30_9BACI</name>
<accession>A0A081LC30</accession>
<feature type="transmembrane region" description="Helical" evidence="1">
    <location>
        <begin position="7"/>
        <end position="29"/>
    </location>
</feature>
<keyword evidence="3" id="KW-1185">Reference proteome</keyword>
<dbReference type="RefSeq" id="WP_034320641.1">
    <property type="nucleotide sequence ID" value="NZ_JBCMYH010000026.1"/>
</dbReference>
<proteinExistence type="predicted"/>
<keyword evidence="1" id="KW-0812">Transmembrane</keyword>
<sequence>MRIFKPIFKYICMMILSVITATFSYILIFNPTNISLGNFEVTSIFIFFAYVVFATPIQFFLHRNPQKFNLLHLIIYFVLAFIVCSILALYIDYGLVVFISFKVYLFSFLTALIFWTWDSLFLKK</sequence>
<reference evidence="2 3" key="1">
    <citation type="submission" date="2012-09" db="EMBL/GenBank/DDBJ databases">
        <title>Genome Sequence of Bacillus sp. DW5-4.</title>
        <authorList>
            <person name="Lai Q."/>
            <person name="Liu Y."/>
            <person name="Shao Z."/>
        </authorList>
    </citation>
    <scope>NUCLEOTIDE SEQUENCE [LARGE SCALE GENOMIC DNA]</scope>
    <source>
        <strain evidence="2 3">DW5-4</strain>
    </source>
</reference>
<dbReference type="EMBL" id="JOTP01000007">
    <property type="protein sequence ID" value="KEP26806.1"/>
    <property type="molecule type" value="Genomic_DNA"/>
</dbReference>
<dbReference type="eggNOG" id="ENOG5030D1W">
    <property type="taxonomic scope" value="Bacteria"/>
</dbReference>
<gene>
    <name evidence="2" type="ORF">BA70_18150</name>
</gene>
<feature type="transmembrane region" description="Helical" evidence="1">
    <location>
        <begin position="73"/>
        <end position="91"/>
    </location>
</feature>
<dbReference type="AlphaFoldDB" id="A0A081LC30"/>
<dbReference type="InterPro" id="IPR031374">
    <property type="entry name" value="UPF0715"/>
</dbReference>
<dbReference type="Proteomes" id="UP000028091">
    <property type="component" value="Unassembled WGS sequence"/>
</dbReference>
<feature type="transmembrane region" description="Helical" evidence="1">
    <location>
        <begin position="97"/>
        <end position="117"/>
    </location>
</feature>
<keyword evidence="1" id="KW-0472">Membrane</keyword>
<evidence type="ECO:0000313" key="2">
    <source>
        <dbReference type="EMBL" id="KEP26806.1"/>
    </source>
</evidence>
<feature type="transmembrane region" description="Helical" evidence="1">
    <location>
        <begin position="41"/>
        <end position="61"/>
    </location>
</feature>
<keyword evidence="1" id="KW-1133">Transmembrane helix</keyword>
<evidence type="ECO:0000256" key="1">
    <source>
        <dbReference type="SAM" id="Phobius"/>
    </source>
</evidence>
<comment type="caution">
    <text evidence="2">The sequence shown here is derived from an EMBL/GenBank/DDBJ whole genome shotgun (WGS) entry which is preliminary data.</text>
</comment>
<dbReference type="Pfam" id="PF17094">
    <property type="entry name" value="UPF0715"/>
    <property type="match status" value="1"/>
</dbReference>
<organism evidence="2 3">
    <name type="scientific">Bacillus zhangzhouensis</name>
    <dbReference type="NCBI Taxonomy" id="1178540"/>
    <lineage>
        <taxon>Bacteria</taxon>
        <taxon>Bacillati</taxon>
        <taxon>Bacillota</taxon>
        <taxon>Bacilli</taxon>
        <taxon>Bacillales</taxon>
        <taxon>Bacillaceae</taxon>
        <taxon>Bacillus</taxon>
    </lineage>
</organism>